<keyword evidence="2" id="KW-1185">Reference proteome</keyword>
<reference evidence="1 2" key="1">
    <citation type="journal article" date="2014" name="Nat. Commun.">
        <title>Molecular traces of alternative social organization in a termite genome.</title>
        <authorList>
            <person name="Terrapon N."/>
            <person name="Li C."/>
            <person name="Robertson H.M."/>
            <person name="Ji L."/>
            <person name="Meng X."/>
            <person name="Booth W."/>
            <person name="Chen Z."/>
            <person name="Childers C.P."/>
            <person name="Glastad K.M."/>
            <person name="Gokhale K."/>
            <person name="Gowin J."/>
            <person name="Gronenberg W."/>
            <person name="Hermansen R.A."/>
            <person name="Hu H."/>
            <person name="Hunt B.G."/>
            <person name="Huylmans A.K."/>
            <person name="Khalil S.M."/>
            <person name="Mitchell R.D."/>
            <person name="Munoz-Torres M.C."/>
            <person name="Mustard J.A."/>
            <person name="Pan H."/>
            <person name="Reese J.T."/>
            <person name="Scharf M.E."/>
            <person name="Sun F."/>
            <person name="Vogel H."/>
            <person name="Xiao J."/>
            <person name="Yang W."/>
            <person name="Yang Z."/>
            <person name="Yang Z."/>
            <person name="Zhou J."/>
            <person name="Zhu J."/>
            <person name="Brent C.S."/>
            <person name="Elsik C.G."/>
            <person name="Goodisman M.A."/>
            <person name="Liberles D.A."/>
            <person name="Roe R.M."/>
            <person name="Vargo E.L."/>
            <person name="Vilcinskas A."/>
            <person name="Wang J."/>
            <person name="Bornberg-Bauer E."/>
            <person name="Korb J."/>
            <person name="Zhang G."/>
            <person name="Liebig J."/>
        </authorList>
    </citation>
    <scope>NUCLEOTIDE SEQUENCE [LARGE SCALE GENOMIC DNA]</scope>
    <source>
        <tissue evidence="1">Whole organism</tissue>
    </source>
</reference>
<dbReference type="OrthoDB" id="7553303at2759"/>
<dbReference type="EMBL" id="KK853190">
    <property type="protein sequence ID" value="KDR10044.1"/>
    <property type="molecule type" value="Genomic_DNA"/>
</dbReference>
<organism evidence="1 2">
    <name type="scientific">Zootermopsis nevadensis</name>
    <name type="common">Dampwood termite</name>
    <dbReference type="NCBI Taxonomy" id="136037"/>
    <lineage>
        <taxon>Eukaryota</taxon>
        <taxon>Metazoa</taxon>
        <taxon>Ecdysozoa</taxon>
        <taxon>Arthropoda</taxon>
        <taxon>Hexapoda</taxon>
        <taxon>Insecta</taxon>
        <taxon>Pterygota</taxon>
        <taxon>Neoptera</taxon>
        <taxon>Polyneoptera</taxon>
        <taxon>Dictyoptera</taxon>
        <taxon>Blattodea</taxon>
        <taxon>Blattoidea</taxon>
        <taxon>Termitoidae</taxon>
        <taxon>Termopsidae</taxon>
        <taxon>Zootermopsis</taxon>
    </lineage>
</organism>
<proteinExistence type="predicted"/>
<dbReference type="AlphaFoldDB" id="A0A067QLN3"/>
<sequence length="201" mass="22312">MGKETRLEVPPLPITVVQGFGGYHAAEVNADNHNAFEEIPSLGIAGDMVMALASPHAEPVPNFHIGKPPNTEFTTNWVGKFYPIGPRSPEIGQRLAGYGITAVTFDECVPGTSFNLRYIHSISDIVGRFETYRNEKVTHKNLCLAGGESQVVKTRPSELGEQELCSLYPQPLVRLRSWDQHMFLAFNYIKKMAEAIVLVKK</sequence>
<name>A0A067QLN3_ZOONE</name>
<dbReference type="Proteomes" id="UP000027135">
    <property type="component" value="Unassembled WGS sequence"/>
</dbReference>
<evidence type="ECO:0000313" key="2">
    <source>
        <dbReference type="Proteomes" id="UP000027135"/>
    </source>
</evidence>
<dbReference type="eggNOG" id="ENOG502SUV3">
    <property type="taxonomic scope" value="Eukaryota"/>
</dbReference>
<gene>
    <name evidence="1" type="ORF">L798_00310</name>
</gene>
<evidence type="ECO:0000313" key="1">
    <source>
        <dbReference type="EMBL" id="KDR10044.1"/>
    </source>
</evidence>
<protein>
    <submittedName>
        <fullName evidence="1">Uncharacterized protein</fullName>
    </submittedName>
</protein>
<dbReference type="InParanoid" id="A0A067QLN3"/>
<accession>A0A067QLN3</accession>